<dbReference type="AlphaFoldDB" id="W9QYH9"/>
<keyword evidence="3" id="KW-1185">Reference proteome</keyword>
<feature type="domain" description="TLDc" evidence="1">
    <location>
        <begin position="399"/>
        <end position="592"/>
    </location>
</feature>
<name>W9QYH9_9ROSA</name>
<dbReference type="PROSITE" id="PS51886">
    <property type="entry name" value="TLDC"/>
    <property type="match status" value="1"/>
</dbReference>
<dbReference type="Proteomes" id="UP000030645">
    <property type="component" value="Unassembled WGS sequence"/>
</dbReference>
<dbReference type="Pfam" id="PF07534">
    <property type="entry name" value="TLD"/>
    <property type="match status" value="1"/>
</dbReference>
<evidence type="ECO:0000313" key="2">
    <source>
        <dbReference type="EMBL" id="EXB58399.1"/>
    </source>
</evidence>
<dbReference type="EMBL" id="KE344362">
    <property type="protein sequence ID" value="EXB58399.1"/>
    <property type="molecule type" value="Genomic_DNA"/>
</dbReference>
<evidence type="ECO:0000259" key="1">
    <source>
        <dbReference type="PROSITE" id="PS51886"/>
    </source>
</evidence>
<dbReference type="SMART" id="SM00584">
    <property type="entry name" value="TLDc"/>
    <property type="match status" value="1"/>
</dbReference>
<dbReference type="eggNOG" id="KOG4636">
    <property type="taxonomic scope" value="Eukaryota"/>
</dbReference>
<protein>
    <recommendedName>
        <fullName evidence="1">TLDc domain-containing protein</fullName>
    </recommendedName>
</protein>
<gene>
    <name evidence="2" type="ORF">L484_005126</name>
</gene>
<organism evidence="2 3">
    <name type="scientific">Morus notabilis</name>
    <dbReference type="NCBI Taxonomy" id="981085"/>
    <lineage>
        <taxon>Eukaryota</taxon>
        <taxon>Viridiplantae</taxon>
        <taxon>Streptophyta</taxon>
        <taxon>Embryophyta</taxon>
        <taxon>Tracheophyta</taxon>
        <taxon>Spermatophyta</taxon>
        <taxon>Magnoliopsida</taxon>
        <taxon>eudicotyledons</taxon>
        <taxon>Gunneridae</taxon>
        <taxon>Pentapetalae</taxon>
        <taxon>rosids</taxon>
        <taxon>fabids</taxon>
        <taxon>Rosales</taxon>
        <taxon>Moraceae</taxon>
        <taxon>Moreae</taxon>
        <taxon>Morus</taxon>
    </lineage>
</organism>
<dbReference type="PANTHER" id="PTHR23354">
    <property type="entry name" value="NUCLEOLAR PROTEIN 7/ESTROGEN RECEPTOR COACTIVATOR-RELATED"/>
    <property type="match status" value="1"/>
</dbReference>
<proteinExistence type="predicted"/>
<accession>W9QYH9</accession>
<sequence>MPLERGSPETEENIKRRPKIFILEVLRKLFNGFWEWCTVAGYLLRSSWVVLLLESSEDRGHPLGQIRPKVEQTEQGFENSRNFVKDRRKTKNETRFVHRRTIPATAMGASTSTDHNSSIEQREAESLAASSGALHLLQKSFSVLADPHSVAIPLESLKKCFSLTYKNPICEAPSMPDAFLRLLDHFGSSMADLFFAAGKGGVSWVDFARGYNKCCGRMPSSVSLITLLRLFAVTMKKAGLSLNLEFECDDDSDCKISGFLLPTDVLMLLWLCWTLLWDFESEKFSKRRANLCLPDVNHLVMSAVTSCGELGNGVNAWDCNVSGLEVKLPVGTFLTWALQTLPRLSDCFSQYAHSRIQRCASATEEGNVGSVCPGEGDISSAHACSSYLLTRGNAWAVSLTMRSTISEELSRVCFSSNTDGADENLLYRSSLHGRGLNRLWSNVEGYQGPLLMLISATSQAGHEGSTIESKWVIGALTHQGFENKDVFYGNLGNLYAICPVFHAYSPTGKEKNFVYSHLHPTGRLYEAHPKPAGIAFGGTMGNERVFVEEDFAKLTVRHHAVDKTYQSGFLFPDQGFLPVEALILEVEVWGLGGRGAKELQDKFKKREELFTEQRRKVDLKTFANWEDSPEKMMMDMMSDPNAVRREDR</sequence>
<dbReference type="PANTHER" id="PTHR23354:SF104">
    <property type="entry name" value="TLD-DOMAIN CONTAINING NUCLEOLAR PROTEIN"/>
    <property type="match status" value="1"/>
</dbReference>
<reference evidence="3" key="1">
    <citation type="submission" date="2013-01" db="EMBL/GenBank/DDBJ databases">
        <title>Draft Genome Sequence of a Mulberry Tree, Morus notabilis C.K. Schneid.</title>
        <authorList>
            <person name="He N."/>
            <person name="Zhao S."/>
        </authorList>
    </citation>
    <scope>NUCLEOTIDE SEQUENCE</scope>
</reference>
<evidence type="ECO:0000313" key="3">
    <source>
        <dbReference type="Proteomes" id="UP000030645"/>
    </source>
</evidence>
<dbReference type="InterPro" id="IPR006571">
    <property type="entry name" value="TLDc_dom"/>
</dbReference>